<dbReference type="OrthoDB" id="3800083at2759"/>
<accession>A0A5N7CAF9</accession>
<dbReference type="InterPro" id="IPR029481">
    <property type="entry name" value="ABC_trans_N"/>
</dbReference>
<evidence type="ECO:0000313" key="3">
    <source>
        <dbReference type="EMBL" id="KAE8391120.1"/>
    </source>
</evidence>
<dbReference type="SUPFAM" id="SSF52540">
    <property type="entry name" value="P-loop containing nucleoside triphosphate hydrolases"/>
    <property type="match status" value="1"/>
</dbReference>
<proteinExistence type="predicted"/>
<feature type="region of interest" description="Disordered" evidence="1">
    <location>
        <begin position="1"/>
        <end position="27"/>
    </location>
</feature>
<feature type="compositionally biased region" description="Basic and acidic residues" evidence="1">
    <location>
        <begin position="10"/>
        <end position="22"/>
    </location>
</feature>
<dbReference type="Proteomes" id="UP000326877">
    <property type="component" value="Unassembled WGS sequence"/>
</dbReference>
<organism evidence="3">
    <name type="scientific">Petromyces alliaceus</name>
    <name type="common">Aspergillus alliaceus</name>
    <dbReference type="NCBI Taxonomy" id="209559"/>
    <lineage>
        <taxon>Eukaryota</taxon>
        <taxon>Fungi</taxon>
        <taxon>Dikarya</taxon>
        <taxon>Ascomycota</taxon>
        <taxon>Pezizomycotina</taxon>
        <taxon>Eurotiomycetes</taxon>
        <taxon>Eurotiomycetidae</taxon>
        <taxon>Eurotiales</taxon>
        <taxon>Aspergillaceae</taxon>
        <taxon>Aspergillus</taxon>
        <taxon>Aspergillus subgen. Circumdati</taxon>
    </lineage>
</organism>
<dbReference type="EMBL" id="ML735248">
    <property type="protein sequence ID" value="KAE8391120.1"/>
    <property type="molecule type" value="Genomic_DNA"/>
</dbReference>
<dbReference type="Pfam" id="PF14510">
    <property type="entry name" value="ABC_trans_N"/>
    <property type="match status" value="1"/>
</dbReference>
<gene>
    <name evidence="3" type="ORF">BDV23DRAFT_182829</name>
</gene>
<evidence type="ECO:0000259" key="2">
    <source>
        <dbReference type="Pfam" id="PF14510"/>
    </source>
</evidence>
<feature type="domain" description="Pleiotropic ABC efflux transporter N-terminal" evidence="2">
    <location>
        <begin position="33"/>
        <end position="77"/>
    </location>
</feature>
<sequence length="128" mass="13942">MDAESTIADETPHAESETEKASVFHTRPIWHMASEVRQMTDRGQEGGERPKKLGVTWRNLTVKGISSDATFNENVLSQLSPFNKNGKGAQLKTIIEGSYGCVKPREMLLVLGRPGAGCTTLLSVLANN</sequence>
<evidence type="ECO:0000256" key="1">
    <source>
        <dbReference type="SAM" id="MobiDB-lite"/>
    </source>
</evidence>
<dbReference type="AlphaFoldDB" id="A0A5N7CAF9"/>
<dbReference type="InterPro" id="IPR027417">
    <property type="entry name" value="P-loop_NTPase"/>
</dbReference>
<reference evidence="3" key="1">
    <citation type="submission" date="2019-04" db="EMBL/GenBank/DDBJ databases">
        <title>Friends and foes A comparative genomics studyof 23 Aspergillus species from section Flavi.</title>
        <authorList>
            <consortium name="DOE Joint Genome Institute"/>
            <person name="Kjaerbolling I."/>
            <person name="Vesth T."/>
            <person name="Frisvad J.C."/>
            <person name="Nybo J.L."/>
            <person name="Theobald S."/>
            <person name="Kildgaard S."/>
            <person name="Isbrandt T."/>
            <person name="Kuo A."/>
            <person name="Sato A."/>
            <person name="Lyhne E.K."/>
            <person name="Kogle M.E."/>
            <person name="Wiebenga A."/>
            <person name="Kun R.S."/>
            <person name="Lubbers R.J."/>
            <person name="Makela M.R."/>
            <person name="Barry K."/>
            <person name="Chovatia M."/>
            <person name="Clum A."/>
            <person name="Daum C."/>
            <person name="Haridas S."/>
            <person name="He G."/>
            <person name="LaButti K."/>
            <person name="Lipzen A."/>
            <person name="Mondo S."/>
            <person name="Riley R."/>
            <person name="Salamov A."/>
            <person name="Simmons B.A."/>
            <person name="Magnuson J.K."/>
            <person name="Henrissat B."/>
            <person name="Mortensen U.H."/>
            <person name="Larsen T.O."/>
            <person name="Devries R.P."/>
            <person name="Grigoriev I.V."/>
            <person name="Machida M."/>
            <person name="Baker S.E."/>
            <person name="Andersen M.R."/>
        </authorList>
    </citation>
    <scope>NUCLEOTIDE SEQUENCE [LARGE SCALE GENOMIC DNA]</scope>
    <source>
        <strain evidence="3">IBT 14317</strain>
    </source>
</reference>
<name>A0A5N7CAF9_PETAA</name>
<protein>
    <recommendedName>
        <fullName evidence="2">Pleiotropic ABC efflux transporter N-terminal domain-containing protein</fullName>
    </recommendedName>
</protein>